<feature type="transmembrane region" description="Helical" evidence="1">
    <location>
        <begin position="95"/>
        <end position="114"/>
    </location>
</feature>
<evidence type="ECO:0000313" key="2">
    <source>
        <dbReference type="EMBL" id="MFB0835151.1"/>
    </source>
</evidence>
<name>A0ABV4UQF4_9MICC</name>
<keyword evidence="1" id="KW-0472">Membrane</keyword>
<feature type="transmembrane region" description="Helical" evidence="1">
    <location>
        <begin position="6"/>
        <end position="27"/>
    </location>
</feature>
<keyword evidence="1" id="KW-1133">Transmembrane helix</keyword>
<organism evidence="2 3">
    <name type="scientific">Arthrobacter halodurans</name>
    <dbReference type="NCBI Taxonomy" id="516699"/>
    <lineage>
        <taxon>Bacteria</taxon>
        <taxon>Bacillati</taxon>
        <taxon>Actinomycetota</taxon>
        <taxon>Actinomycetes</taxon>
        <taxon>Micrococcales</taxon>
        <taxon>Micrococcaceae</taxon>
        <taxon>Arthrobacter</taxon>
    </lineage>
</organism>
<sequence length="124" mass="13096">MIVDGFFIAGAALCAASVLLGVVAAVIRNHPDDFAILGLAAVELFLVVYGVAAAVRQAGGEGPAGEAWEFWGYLATALLVPVIAFWWAVTDKTRWSNVVLAAAGATIFVMLYRMEQIWDGALPA</sequence>
<keyword evidence="1" id="KW-0812">Transmembrane</keyword>
<reference evidence="2 3" key="1">
    <citation type="submission" date="2024-09" db="EMBL/GenBank/DDBJ databases">
        <authorList>
            <person name="Salinas-Garcia M.A."/>
            <person name="Prieme A."/>
        </authorList>
    </citation>
    <scope>NUCLEOTIDE SEQUENCE [LARGE SCALE GENOMIC DNA]</scope>
    <source>
        <strain evidence="2 3">DSM 21081</strain>
    </source>
</reference>
<dbReference type="Proteomes" id="UP001575652">
    <property type="component" value="Unassembled WGS sequence"/>
</dbReference>
<feature type="transmembrane region" description="Helical" evidence="1">
    <location>
        <begin position="34"/>
        <end position="55"/>
    </location>
</feature>
<protein>
    <recommendedName>
        <fullName evidence="4">Integral membrane protein</fullName>
    </recommendedName>
</protein>
<accession>A0ABV4UQF4</accession>
<evidence type="ECO:0000313" key="3">
    <source>
        <dbReference type="Proteomes" id="UP001575652"/>
    </source>
</evidence>
<comment type="caution">
    <text evidence="2">The sequence shown here is derived from an EMBL/GenBank/DDBJ whole genome shotgun (WGS) entry which is preliminary data.</text>
</comment>
<evidence type="ECO:0008006" key="4">
    <source>
        <dbReference type="Google" id="ProtNLM"/>
    </source>
</evidence>
<feature type="transmembrane region" description="Helical" evidence="1">
    <location>
        <begin position="70"/>
        <end position="88"/>
    </location>
</feature>
<evidence type="ECO:0000256" key="1">
    <source>
        <dbReference type="SAM" id="Phobius"/>
    </source>
</evidence>
<dbReference type="EMBL" id="JBHDLJ010000008">
    <property type="protein sequence ID" value="MFB0835151.1"/>
    <property type="molecule type" value="Genomic_DNA"/>
</dbReference>
<gene>
    <name evidence="2" type="ORF">ACETWP_11170</name>
</gene>
<dbReference type="RefSeq" id="WP_373972323.1">
    <property type="nucleotide sequence ID" value="NZ_JBHDLJ010000008.1"/>
</dbReference>
<keyword evidence="3" id="KW-1185">Reference proteome</keyword>
<proteinExistence type="predicted"/>